<proteinExistence type="predicted"/>
<comment type="caution">
    <text evidence="1">The sequence shown here is derived from an EMBL/GenBank/DDBJ whole genome shotgun (WGS) entry which is preliminary data.</text>
</comment>
<dbReference type="AlphaFoldDB" id="A0ABD1EC30"/>
<dbReference type="Proteomes" id="UP001566132">
    <property type="component" value="Unassembled WGS sequence"/>
</dbReference>
<evidence type="ECO:0000313" key="2">
    <source>
        <dbReference type="Proteomes" id="UP001566132"/>
    </source>
</evidence>
<organism evidence="1 2">
    <name type="scientific">Hypothenemus hampei</name>
    <name type="common">Coffee berry borer</name>
    <dbReference type="NCBI Taxonomy" id="57062"/>
    <lineage>
        <taxon>Eukaryota</taxon>
        <taxon>Metazoa</taxon>
        <taxon>Ecdysozoa</taxon>
        <taxon>Arthropoda</taxon>
        <taxon>Hexapoda</taxon>
        <taxon>Insecta</taxon>
        <taxon>Pterygota</taxon>
        <taxon>Neoptera</taxon>
        <taxon>Endopterygota</taxon>
        <taxon>Coleoptera</taxon>
        <taxon>Polyphaga</taxon>
        <taxon>Cucujiformia</taxon>
        <taxon>Curculionidae</taxon>
        <taxon>Scolytinae</taxon>
        <taxon>Hypothenemus</taxon>
    </lineage>
</organism>
<reference evidence="1 2" key="1">
    <citation type="submission" date="2024-05" db="EMBL/GenBank/DDBJ databases">
        <title>Genetic variation in Jamaican populations of the coffee berry borer (Hypothenemus hampei).</title>
        <authorList>
            <person name="Errbii M."/>
            <person name="Myrie A."/>
        </authorList>
    </citation>
    <scope>NUCLEOTIDE SEQUENCE [LARGE SCALE GENOMIC DNA]</scope>
    <source>
        <strain evidence="1">JA-Hopewell-2020-01-JO</strain>
        <tissue evidence="1">Whole body</tissue>
    </source>
</reference>
<accession>A0ABD1EC30</accession>
<gene>
    <name evidence="1" type="ORF">ABEB36_013346</name>
</gene>
<dbReference type="EMBL" id="JBDJPC010000010">
    <property type="protein sequence ID" value="KAL1490691.1"/>
    <property type="molecule type" value="Genomic_DNA"/>
</dbReference>
<evidence type="ECO:0008006" key="3">
    <source>
        <dbReference type="Google" id="ProtNLM"/>
    </source>
</evidence>
<protein>
    <recommendedName>
        <fullName evidence="3">BHLH domain-containing protein</fullName>
    </recommendedName>
</protein>
<sequence length="138" mass="15876">MTTFKNVSEIEQISRATTNQSSTISESERVKRSLFDLKQILLNCNPDLLSKQYRDGPRQGEFEELDILEMTIDYWTQLSGHILPFCFCKNVQVAEADSTKNNSDQDDALRIKEDLEHLNLWENQFKGVSISSNGNSRK</sequence>
<evidence type="ECO:0000313" key="1">
    <source>
        <dbReference type="EMBL" id="KAL1490691.1"/>
    </source>
</evidence>
<keyword evidence="2" id="KW-1185">Reference proteome</keyword>
<name>A0ABD1EC30_HYPHA</name>